<organism evidence="10 11">
    <name type="scientific">Chlamydotis macqueenii</name>
    <name type="common">Macqueen's bustard</name>
    <dbReference type="NCBI Taxonomy" id="187382"/>
    <lineage>
        <taxon>Eukaryota</taxon>
        <taxon>Metazoa</taxon>
        <taxon>Chordata</taxon>
        <taxon>Craniata</taxon>
        <taxon>Vertebrata</taxon>
        <taxon>Euteleostomi</taxon>
        <taxon>Archelosauria</taxon>
        <taxon>Archosauria</taxon>
        <taxon>Dinosauria</taxon>
        <taxon>Saurischia</taxon>
        <taxon>Theropoda</taxon>
        <taxon>Coelurosauria</taxon>
        <taxon>Aves</taxon>
        <taxon>Neognathae</taxon>
        <taxon>Neoaves</taxon>
        <taxon>Otidimorphae</taxon>
        <taxon>Otidiformes</taxon>
        <taxon>Otididae</taxon>
        <taxon>Chlamydotis</taxon>
    </lineage>
</organism>
<dbReference type="Pfam" id="PF01459">
    <property type="entry name" value="Porin_3"/>
    <property type="match status" value="1"/>
</dbReference>
<evidence type="ECO:0000256" key="3">
    <source>
        <dbReference type="ARBA" id="ARBA00022448"/>
    </source>
</evidence>
<evidence type="ECO:0000256" key="8">
    <source>
        <dbReference type="ARBA" id="ARBA00023128"/>
    </source>
</evidence>
<dbReference type="Gene3D" id="2.40.160.10">
    <property type="entry name" value="Porin"/>
    <property type="match status" value="1"/>
</dbReference>
<protein>
    <submittedName>
        <fullName evidence="10">Mitochondrial import receptor subunit TOM40</fullName>
    </submittedName>
</protein>
<dbReference type="AlphaFoldDB" id="A0A091KWE4"/>
<evidence type="ECO:0000256" key="5">
    <source>
        <dbReference type="ARBA" id="ARBA00022692"/>
    </source>
</evidence>
<dbReference type="Proteomes" id="UP000053330">
    <property type="component" value="Unassembled WGS sequence"/>
</dbReference>
<dbReference type="EMBL" id="KK757448">
    <property type="protein sequence ID" value="KFP43808.1"/>
    <property type="molecule type" value="Genomic_DNA"/>
</dbReference>
<keyword evidence="6" id="KW-1000">Mitochondrion outer membrane</keyword>
<keyword evidence="11" id="KW-1185">Reference proteome</keyword>
<dbReference type="InterPro" id="IPR023614">
    <property type="entry name" value="Porin_dom_sf"/>
</dbReference>
<dbReference type="GO" id="GO:0005741">
    <property type="term" value="C:mitochondrial outer membrane"/>
    <property type="evidence" value="ECO:0007669"/>
    <property type="project" value="UniProtKB-SubCell"/>
</dbReference>
<dbReference type="PANTHER" id="PTHR10802">
    <property type="entry name" value="MITOCHONDRIAL IMPORT RECEPTOR SUBUNIT TOM40"/>
    <property type="match status" value="1"/>
</dbReference>
<keyword evidence="10" id="KW-0675">Receptor</keyword>
<keyword evidence="3" id="KW-0813">Transport</keyword>
<sequence length="100" mass="10770">VNHTVALSTLGESNYHFGATYVGTKQLSPTEAFPVLVGDMDNSGSLNAQVIHQLTTRLRSKVAFQTQQAKFVNWQVDGEYRGADFTAAVTLGNPDILVGS</sequence>
<dbReference type="InterPro" id="IPR027246">
    <property type="entry name" value="Porin_Euk/Tom40"/>
</dbReference>
<feature type="non-terminal residue" evidence="10">
    <location>
        <position position="1"/>
    </location>
</feature>
<accession>A0A091KWE4</accession>
<dbReference type="InterPro" id="IPR037930">
    <property type="entry name" value="Tom40"/>
</dbReference>
<comment type="subcellular location">
    <subcellularLocation>
        <location evidence="1">Mitochondrion outer membrane</location>
        <topology evidence="1">Multi-pass membrane protein</topology>
    </subcellularLocation>
</comment>
<dbReference type="GO" id="GO:0008320">
    <property type="term" value="F:protein transmembrane transporter activity"/>
    <property type="evidence" value="ECO:0007669"/>
    <property type="project" value="InterPro"/>
</dbReference>
<proteinExistence type="inferred from homology"/>
<evidence type="ECO:0000256" key="7">
    <source>
        <dbReference type="ARBA" id="ARBA00022927"/>
    </source>
</evidence>
<evidence type="ECO:0000256" key="4">
    <source>
        <dbReference type="ARBA" id="ARBA00022452"/>
    </source>
</evidence>
<evidence type="ECO:0000256" key="1">
    <source>
        <dbReference type="ARBA" id="ARBA00004374"/>
    </source>
</evidence>
<feature type="non-terminal residue" evidence="10">
    <location>
        <position position="100"/>
    </location>
</feature>
<keyword evidence="9" id="KW-0472">Membrane</keyword>
<evidence type="ECO:0000313" key="11">
    <source>
        <dbReference type="Proteomes" id="UP000053330"/>
    </source>
</evidence>
<evidence type="ECO:0000313" key="10">
    <source>
        <dbReference type="EMBL" id="KFP43808.1"/>
    </source>
</evidence>
<keyword evidence="5" id="KW-0812">Transmembrane</keyword>
<keyword evidence="4" id="KW-1134">Transmembrane beta strand</keyword>
<keyword evidence="7" id="KW-0653">Protein transport</keyword>
<evidence type="ECO:0000256" key="2">
    <source>
        <dbReference type="ARBA" id="ARBA00010510"/>
    </source>
</evidence>
<reference evidence="10 11" key="1">
    <citation type="submission" date="2014-04" db="EMBL/GenBank/DDBJ databases">
        <title>Genome evolution of avian class.</title>
        <authorList>
            <person name="Zhang G."/>
            <person name="Li C."/>
        </authorList>
    </citation>
    <scope>NUCLEOTIDE SEQUENCE [LARGE SCALE GENOMIC DNA]</scope>
    <source>
        <strain evidence="10">BGI_N324</strain>
    </source>
</reference>
<name>A0A091KWE4_9AVES</name>
<evidence type="ECO:0000256" key="6">
    <source>
        <dbReference type="ARBA" id="ARBA00022787"/>
    </source>
</evidence>
<evidence type="ECO:0000256" key="9">
    <source>
        <dbReference type="ARBA" id="ARBA00023136"/>
    </source>
</evidence>
<comment type="similarity">
    <text evidence="2">Belongs to the Tom40 family.</text>
</comment>
<gene>
    <name evidence="10" type="ORF">N324_06190</name>
</gene>
<dbReference type="GO" id="GO:0030150">
    <property type="term" value="P:protein import into mitochondrial matrix"/>
    <property type="evidence" value="ECO:0007669"/>
    <property type="project" value="InterPro"/>
</dbReference>
<keyword evidence="8" id="KW-0496">Mitochondrion</keyword>